<evidence type="ECO:0000313" key="2">
    <source>
        <dbReference type="Proteomes" id="UP000054047"/>
    </source>
</evidence>
<dbReference type="EMBL" id="KN781636">
    <property type="protein sequence ID" value="KIH43925.1"/>
    <property type="molecule type" value="Genomic_DNA"/>
</dbReference>
<dbReference type="AlphaFoldDB" id="A0A0C2F5X9"/>
<name>A0A0C2F5X9_9BILA</name>
<organism evidence="1 2">
    <name type="scientific">Ancylostoma duodenale</name>
    <dbReference type="NCBI Taxonomy" id="51022"/>
    <lineage>
        <taxon>Eukaryota</taxon>
        <taxon>Metazoa</taxon>
        <taxon>Ecdysozoa</taxon>
        <taxon>Nematoda</taxon>
        <taxon>Chromadorea</taxon>
        <taxon>Rhabditida</taxon>
        <taxon>Rhabditina</taxon>
        <taxon>Rhabditomorpha</taxon>
        <taxon>Strongyloidea</taxon>
        <taxon>Ancylostomatidae</taxon>
        <taxon>Ancylostomatinae</taxon>
        <taxon>Ancylostoma</taxon>
    </lineage>
</organism>
<protein>
    <submittedName>
        <fullName evidence="1">Uncharacterized protein</fullName>
    </submittedName>
</protein>
<gene>
    <name evidence="1" type="ORF">ANCDUO_26062</name>
</gene>
<keyword evidence="2" id="KW-1185">Reference proteome</keyword>
<proteinExistence type="predicted"/>
<evidence type="ECO:0000313" key="1">
    <source>
        <dbReference type="EMBL" id="KIH43925.1"/>
    </source>
</evidence>
<dbReference type="Proteomes" id="UP000054047">
    <property type="component" value="Unassembled WGS sequence"/>
</dbReference>
<feature type="non-terminal residue" evidence="1">
    <location>
        <position position="1"/>
    </location>
</feature>
<accession>A0A0C2F5X9</accession>
<reference evidence="1 2" key="1">
    <citation type="submission" date="2013-12" db="EMBL/GenBank/DDBJ databases">
        <title>Draft genome of the parsitic nematode Ancylostoma duodenale.</title>
        <authorList>
            <person name="Mitreva M."/>
        </authorList>
    </citation>
    <scope>NUCLEOTIDE SEQUENCE [LARGE SCALE GENOMIC DNA]</scope>
    <source>
        <strain evidence="1 2">Zhejiang</strain>
    </source>
</reference>
<sequence length="83" mass="8835">SSKPMLSGCSSLGSPYFSKNPEFPSAAAPAVGEQQKSSSAALCLQKLGTLFISCEQPFASFFVNNNSSYGPVERQAGYWFSGR</sequence>